<organism evidence="1 2">
    <name type="scientific">Popillia japonica</name>
    <name type="common">Japanese beetle</name>
    <dbReference type="NCBI Taxonomy" id="7064"/>
    <lineage>
        <taxon>Eukaryota</taxon>
        <taxon>Metazoa</taxon>
        <taxon>Ecdysozoa</taxon>
        <taxon>Arthropoda</taxon>
        <taxon>Hexapoda</taxon>
        <taxon>Insecta</taxon>
        <taxon>Pterygota</taxon>
        <taxon>Neoptera</taxon>
        <taxon>Endopterygota</taxon>
        <taxon>Coleoptera</taxon>
        <taxon>Polyphaga</taxon>
        <taxon>Scarabaeiformia</taxon>
        <taxon>Scarabaeidae</taxon>
        <taxon>Rutelinae</taxon>
        <taxon>Popillia</taxon>
    </lineage>
</organism>
<dbReference type="AlphaFoldDB" id="A0AAW1MH12"/>
<protein>
    <submittedName>
        <fullName evidence="1">Uncharacterized protein</fullName>
    </submittedName>
</protein>
<sequence length="73" mass="8094">MAQELPKTLTANVDDTQELPKTLTANVDDMDASLSNDSKVDYTVGWEDYGDGYKNIAFANHAIVFTLRGIKQK</sequence>
<keyword evidence="2" id="KW-1185">Reference proteome</keyword>
<dbReference type="Proteomes" id="UP001458880">
    <property type="component" value="Unassembled WGS sequence"/>
</dbReference>
<name>A0AAW1MH12_POPJA</name>
<reference evidence="1 2" key="1">
    <citation type="journal article" date="2024" name="BMC Genomics">
        <title>De novo assembly and annotation of Popillia japonica's genome with initial clues to its potential as an invasive pest.</title>
        <authorList>
            <person name="Cucini C."/>
            <person name="Boschi S."/>
            <person name="Funari R."/>
            <person name="Cardaioli E."/>
            <person name="Iannotti N."/>
            <person name="Marturano G."/>
            <person name="Paoli F."/>
            <person name="Bruttini M."/>
            <person name="Carapelli A."/>
            <person name="Frati F."/>
            <person name="Nardi F."/>
        </authorList>
    </citation>
    <scope>NUCLEOTIDE SEQUENCE [LARGE SCALE GENOMIC DNA]</scope>
    <source>
        <strain evidence="1">DMR45628</strain>
    </source>
</reference>
<evidence type="ECO:0000313" key="1">
    <source>
        <dbReference type="EMBL" id="KAK9745357.1"/>
    </source>
</evidence>
<proteinExistence type="predicted"/>
<accession>A0AAW1MH12</accession>
<dbReference type="EMBL" id="JASPKY010000049">
    <property type="protein sequence ID" value="KAK9745357.1"/>
    <property type="molecule type" value="Genomic_DNA"/>
</dbReference>
<gene>
    <name evidence="1" type="ORF">QE152_g6940</name>
</gene>
<evidence type="ECO:0000313" key="2">
    <source>
        <dbReference type="Proteomes" id="UP001458880"/>
    </source>
</evidence>
<comment type="caution">
    <text evidence="1">The sequence shown here is derived from an EMBL/GenBank/DDBJ whole genome shotgun (WGS) entry which is preliminary data.</text>
</comment>